<dbReference type="InterPro" id="IPR011108">
    <property type="entry name" value="RMMBL"/>
</dbReference>
<sequence>MTPIQSFGAAETVTGSCHFLQLKQGPQILVDCGMFQGYAEKRAYEDFGFDPKKVDVLLITHAHLDHVGRIPKLVKEGFKGRIISLRATIDIMEVILMDSAKIMHEDYKTAFKKAQRRGEEDKVTPPLYTLEDVQSVFDLDIQYAEYDQPTTINKDVKATFRNAGHILGSATVQIDFKEEEQSKTVVFSGDLGNDEDVIMPPPESVQNADALYIESTYGDRNHRALKGSIQEFKEAVINTLMNQGNILIPSFAVERSQEILLLLKQMYYDDELPPCKIFLDSPMAIRATDIYNQYHDELNETANDFIRKDGSVFDFPPLEYTLKGSDSMKINDEESGCIIIAGSGMCSGGRILHHFKHRLWSARNSVIFVGYQAQGTLGRLMVDGAEEIRIYRETIKVRAKMYMINGFSAHADQTELLNWIGNFKKLDKVFLIHGERDKQEIFKTAIEDRFHKTVHIVEYAEEVWI</sequence>
<dbReference type="HOGENOM" id="CLU_009673_5_2_6"/>
<feature type="domain" description="Beta-Casp" evidence="3">
    <location>
        <begin position="256"/>
        <end position="381"/>
    </location>
</feature>
<dbReference type="OrthoDB" id="9803916at2"/>
<dbReference type="InterPro" id="IPR036866">
    <property type="entry name" value="RibonucZ/Hydroxyglut_hydro"/>
</dbReference>
<dbReference type="KEGG" id="tcx:Tcr_0024"/>
<name>Q31JQ2_HYDCU</name>
<keyword evidence="1" id="KW-0378">Hydrolase</keyword>
<dbReference type="GO" id="GO:0016787">
    <property type="term" value="F:hydrolase activity"/>
    <property type="evidence" value="ECO:0007669"/>
    <property type="project" value="UniProtKB-KW"/>
</dbReference>
<dbReference type="CDD" id="cd16295">
    <property type="entry name" value="TTHA0252-CPSF-like_MBL-fold"/>
    <property type="match status" value="1"/>
</dbReference>
<feature type="domain" description="Metallo-beta-lactamase" evidence="2">
    <location>
        <begin position="14"/>
        <end position="229"/>
    </location>
</feature>
<protein>
    <submittedName>
        <fullName evidence="4">Beta-lactamase-like protein</fullName>
    </submittedName>
</protein>
<organism evidence="4">
    <name type="scientific">Hydrogenovibrio crunogenus (strain DSM 25203 / XCL-2)</name>
    <name type="common">Thiomicrospira crunogena</name>
    <dbReference type="NCBI Taxonomy" id="317025"/>
    <lineage>
        <taxon>Bacteria</taxon>
        <taxon>Pseudomonadati</taxon>
        <taxon>Pseudomonadota</taxon>
        <taxon>Gammaproteobacteria</taxon>
        <taxon>Thiotrichales</taxon>
        <taxon>Piscirickettsiaceae</taxon>
        <taxon>Hydrogenovibrio</taxon>
    </lineage>
</organism>
<dbReference type="InterPro" id="IPR001279">
    <property type="entry name" value="Metallo-B-lactamas"/>
</dbReference>
<dbReference type="PANTHER" id="PTHR11203:SF37">
    <property type="entry name" value="INTEGRATOR COMPLEX SUBUNIT 11"/>
    <property type="match status" value="1"/>
</dbReference>
<dbReference type="Pfam" id="PF00753">
    <property type="entry name" value="Lactamase_B"/>
    <property type="match status" value="1"/>
</dbReference>
<dbReference type="Gene3D" id="3.40.50.10890">
    <property type="match status" value="1"/>
</dbReference>
<dbReference type="SMART" id="SM01027">
    <property type="entry name" value="Beta-Casp"/>
    <property type="match status" value="1"/>
</dbReference>
<reference evidence="4" key="1">
    <citation type="submission" date="2006-07" db="EMBL/GenBank/DDBJ databases">
        <title>Complete sequence of Thiomicrospira crunogena XCL-2.</title>
        <authorList>
            <consortium name="US DOE Joint Genome Institute"/>
            <person name="Copeland A."/>
            <person name="Lucas S."/>
            <person name="Lapidus A."/>
            <person name="Barry K."/>
            <person name="Detter J.C."/>
            <person name="Glavina del Rio T."/>
            <person name="Hammon N."/>
            <person name="Israni S."/>
            <person name="Dalin E."/>
            <person name="Tice H."/>
            <person name="Pitluck S."/>
            <person name="Chain P."/>
            <person name="Malfatti S."/>
            <person name="Shin M."/>
            <person name="Vergez L."/>
            <person name="Schmutz J."/>
            <person name="Larimer F."/>
            <person name="Land M."/>
            <person name="Hauser L."/>
            <person name="Kyrpides N."/>
            <person name="Lykidis A."/>
            <person name="Scott K.M."/>
            <person name="Sievert S."/>
            <person name="Kerfeld C."/>
            <person name="Freyermuth S."/>
            <person name="Dobrinski K."/>
            <person name="Boller A."/>
            <person name="Fitzpatrick K."/>
            <person name="Thoma P."/>
            <person name="Moore J."/>
            <person name="Richardson P."/>
        </authorList>
    </citation>
    <scope>NUCLEOTIDE SEQUENCE</scope>
    <source>
        <strain evidence="4">XCL-2</strain>
    </source>
</reference>
<dbReference type="STRING" id="317025.Tcr_0024"/>
<dbReference type="Pfam" id="PF10996">
    <property type="entry name" value="Beta-Casp"/>
    <property type="match status" value="1"/>
</dbReference>
<dbReference type="eggNOG" id="COG1236">
    <property type="taxonomic scope" value="Bacteria"/>
</dbReference>
<evidence type="ECO:0000259" key="2">
    <source>
        <dbReference type="SMART" id="SM00849"/>
    </source>
</evidence>
<dbReference type="EMBL" id="CP000109">
    <property type="protein sequence ID" value="ABB40621.1"/>
    <property type="molecule type" value="Genomic_DNA"/>
</dbReference>
<dbReference type="Gene3D" id="3.60.15.10">
    <property type="entry name" value="Ribonuclease Z/Hydroxyacylglutathione hydrolase-like"/>
    <property type="match status" value="1"/>
</dbReference>
<evidence type="ECO:0000313" key="4">
    <source>
        <dbReference type="EMBL" id="ABB40621.1"/>
    </source>
</evidence>
<dbReference type="SUPFAM" id="SSF56281">
    <property type="entry name" value="Metallo-hydrolase/oxidoreductase"/>
    <property type="match status" value="1"/>
</dbReference>
<gene>
    <name evidence="4" type="ordered locus">Tcr_0024</name>
</gene>
<dbReference type="GO" id="GO:0004521">
    <property type="term" value="F:RNA endonuclease activity"/>
    <property type="evidence" value="ECO:0007669"/>
    <property type="project" value="TreeGrafter"/>
</dbReference>
<dbReference type="InterPro" id="IPR022712">
    <property type="entry name" value="Beta_Casp"/>
</dbReference>
<dbReference type="SMART" id="SM00849">
    <property type="entry name" value="Lactamase_B"/>
    <property type="match status" value="1"/>
</dbReference>
<dbReference type="Pfam" id="PF07521">
    <property type="entry name" value="RMMBL"/>
    <property type="match status" value="1"/>
</dbReference>
<proteinExistence type="predicted"/>
<evidence type="ECO:0000256" key="1">
    <source>
        <dbReference type="ARBA" id="ARBA00022801"/>
    </source>
</evidence>
<dbReference type="AlphaFoldDB" id="Q31JQ2"/>
<dbReference type="PANTHER" id="PTHR11203">
    <property type="entry name" value="CLEAVAGE AND POLYADENYLATION SPECIFICITY FACTOR FAMILY MEMBER"/>
    <property type="match status" value="1"/>
</dbReference>
<dbReference type="InterPro" id="IPR050698">
    <property type="entry name" value="MBL"/>
</dbReference>
<accession>Q31JQ2</accession>
<evidence type="ECO:0000259" key="3">
    <source>
        <dbReference type="SMART" id="SM01027"/>
    </source>
</evidence>